<keyword evidence="3" id="KW-0479">Metal-binding</keyword>
<name>A0AA45KEK5_9LACT</name>
<evidence type="ECO:0000259" key="8">
    <source>
        <dbReference type="PROSITE" id="PS50249"/>
    </source>
</evidence>
<dbReference type="GO" id="GO:0046872">
    <property type="term" value="F:metal ion binding"/>
    <property type="evidence" value="ECO:0007669"/>
    <property type="project" value="UniProtKB-KW"/>
</dbReference>
<dbReference type="KEGG" id="lti:JW886_05245"/>
<dbReference type="PROSITE" id="PS50249">
    <property type="entry name" value="MPN"/>
    <property type="match status" value="1"/>
</dbReference>
<evidence type="ECO:0000313" key="10">
    <source>
        <dbReference type="Proteomes" id="UP000663608"/>
    </source>
</evidence>
<dbReference type="InterPro" id="IPR046778">
    <property type="entry name" value="UPF0758_N"/>
</dbReference>
<dbReference type="InterPro" id="IPR025657">
    <property type="entry name" value="RadC_JAB"/>
</dbReference>
<evidence type="ECO:0000256" key="5">
    <source>
        <dbReference type="ARBA" id="ARBA00022833"/>
    </source>
</evidence>
<evidence type="ECO:0000256" key="4">
    <source>
        <dbReference type="ARBA" id="ARBA00022801"/>
    </source>
</evidence>
<reference evidence="9 10" key="1">
    <citation type="submission" date="2021-02" db="EMBL/GenBank/DDBJ databases">
        <title>Complete genome sequence of Lactococcus lactis strain K_LL004.</title>
        <authorList>
            <person name="Kim H.B."/>
        </authorList>
    </citation>
    <scope>NUCLEOTIDE SEQUENCE [LARGE SCALE GENOMIC DNA]</scope>
    <source>
        <strain evidence="9 10">K_LL004</strain>
    </source>
</reference>
<evidence type="ECO:0000256" key="6">
    <source>
        <dbReference type="ARBA" id="ARBA00023049"/>
    </source>
</evidence>
<dbReference type="EMBL" id="CP070872">
    <property type="protein sequence ID" value="QSE75890.1"/>
    <property type="molecule type" value="Genomic_DNA"/>
</dbReference>
<evidence type="ECO:0000313" key="9">
    <source>
        <dbReference type="EMBL" id="QSE75890.1"/>
    </source>
</evidence>
<keyword evidence="6" id="KW-0482">Metalloprotease</keyword>
<dbReference type="AlphaFoldDB" id="A0AA45KEK5"/>
<comment type="similarity">
    <text evidence="1 7">Belongs to the UPF0758 family.</text>
</comment>
<keyword evidence="10" id="KW-1185">Reference proteome</keyword>
<dbReference type="InterPro" id="IPR010994">
    <property type="entry name" value="RuvA_2-like"/>
</dbReference>
<keyword evidence="5" id="KW-0862">Zinc</keyword>
<keyword evidence="4" id="KW-0378">Hydrolase</keyword>
<dbReference type="Gene3D" id="3.40.140.10">
    <property type="entry name" value="Cytidine Deaminase, domain 2"/>
    <property type="match status" value="1"/>
</dbReference>
<proteinExistence type="inferred from homology"/>
<dbReference type="InterPro" id="IPR020891">
    <property type="entry name" value="UPF0758_CS"/>
</dbReference>
<dbReference type="GO" id="GO:0008237">
    <property type="term" value="F:metallopeptidase activity"/>
    <property type="evidence" value="ECO:0007669"/>
    <property type="project" value="UniProtKB-KW"/>
</dbReference>
<organism evidence="9 10">
    <name type="scientific">Lactococcus taiwanensis</name>
    <dbReference type="NCBI Taxonomy" id="1151742"/>
    <lineage>
        <taxon>Bacteria</taxon>
        <taxon>Bacillati</taxon>
        <taxon>Bacillota</taxon>
        <taxon>Bacilli</taxon>
        <taxon>Lactobacillales</taxon>
        <taxon>Streptococcaceae</taxon>
        <taxon>Lactococcus</taxon>
    </lineage>
</organism>
<keyword evidence="2" id="KW-0645">Protease</keyword>
<protein>
    <submittedName>
        <fullName evidence="9">DNA repair protein RadC</fullName>
    </submittedName>
</protein>
<dbReference type="GO" id="GO:0006508">
    <property type="term" value="P:proteolysis"/>
    <property type="evidence" value="ECO:0007669"/>
    <property type="project" value="UniProtKB-KW"/>
</dbReference>
<evidence type="ECO:0000256" key="2">
    <source>
        <dbReference type="ARBA" id="ARBA00022670"/>
    </source>
</evidence>
<evidence type="ECO:0000256" key="1">
    <source>
        <dbReference type="ARBA" id="ARBA00010243"/>
    </source>
</evidence>
<feature type="domain" description="MPN" evidence="8">
    <location>
        <begin position="103"/>
        <end position="223"/>
    </location>
</feature>
<dbReference type="PANTHER" id="PTHR30471">
    <property type="entry name" value="DNA REPAIR PROTEIN RADC"/>
    <property type="match status" value="1"/>
</dbReference>
<dbReference type="SUPFAM" id="SSF47781">
    <property type="entry name" value="RuvA domain 2-like"/>
    <property type="match status" value="1"/>
</dbReference>
<dbReference type="Gene3D" id="1.10.150.20">
    <property type="entry name" value="5' to 3' exonuclease, C-terminal subdomain"/>
    <property type="match status" value="1"/>
</dbReference>
<dbReference type="NCBIfam" id="NF000642">
    <property type="entry name" value="PRK00024.1"/>
    <property type="match status" value="1"/>
</dbReference>
<sequence>MYEVKENPYPMRPRERLILLGEQQLSDIELLAILLRTGTKKESALELSAHLLRHFETLSNLRRASLSELCELSGIGQVKATEMRAMIELGKRIQLAKNQREGQVLGSQEFGQRIAQEMLNLEQEHLIATYLDGQNQIIEKRTIFIGAVNHAPANPREILYHAIKNLAVGLLVIHNHPSGKVKPSQADKLFTDKIMSSCENLGINFVDHIIVGAGQYYSFREHC</sequence>
<dbReference type="CDD" id="cd08071">
    <property type="entry name" value="MPN_DUF2466"/>
    <property type="match status" value="1"/>
</dbReference>
<gene>
    <name evidence="9" type="primary">radC</name>
    <name evidence="9" type="ORF">JW886_05245</name>
</gene>
<dbReference type="Pfam" id="PF20582">
    <property type="entry name" value="UPF0758_N"/>
    <property type="match status" value="1"/>
</dbReference>
<accession>A0AA45KEK5</accession>
<dbReference type="InterPro" id="IPR001405">
    <property type="entry name" value="UPF0758"/>
</dbReference>
<evidence type="ECO:0000256" key="7">
    <source>
        <dbReference type="RuleBase" id="RU003797"/>
    </source>
</evidence>
<dbReference type="Pfam" id="PF04002">
    <property type="entry name" value="RadC"/>
    <property type="match status" value="1"/>
</dbReference>
<dbReference type="PROSITE" id="PS01302">
    <property type="entry name" value="UPF0758"/>
    <property type="match status" value="1"/>
</dbReference>
<dbReference type="PANTHER" id="PTHR30471:SF3">
    <property type="entry name" value="UPF0758 PROTEIN YEES-RELATED"/>
    <property type="match status" value="1"/>
</dbReference>
<dbReference type="RefSeq" id="WP_205871476.1">
    <property type="nucleotide sequence ID" value="NZ_CP070872.1"/>
</dbReference>
<dbReference type="NCBIfam" id="TIGR00608">
    <property type="entry name" value="radc"/>
    <property type="match status" value="1"/>
</dbReference>
<evidence type="ECO:0000256" key="3">
    <source>
        <dbReference type="ARBA" id="ARBA00022723"/>
    </source>
</evidence>
<dbReference type="Proteomes" id="UP000663608">
    <property type="component" value="Chromosome"/>
</dbReference>
<dbReference type="InterPro" id="IPR037518">
    <property type="entry name" value="MPN"/>
</dbReference>